<accession>A0AAV9V0Z8</accession>
<dbReference type="Proteomes" id="UP001373714">
    <property type="component" value="Unassembled WGS sequence"/>
</dbReference>
<feature type="region of interest" description="Disordered" evidence="1">
    <location>
        <begin position="69"/>
        <end position="100"/>
    </location>
</feature>
<evidence type="ECO:0000256" key="1">
    <source>
        <dbReference type="SAM" id="MobiDB-lite"/>
    </source>
</evidence>
<organism evidence="2 3">
    <name type="scientific">Orbilia blumenaviensis</name>
    <dbReference type="NCBI Taxonomy" id="1796055"/>
    <lineage>
        <taxon>Eukaryota</taxon>
        <taxon>Fungi</taxon>
        <taxon>Dikarya</taxon>
        <taxon>Ascomycota</taxon>
        <taxon>Pezizomycotina</taxon>
        <taxon>Orbiliomycetes</taxon>
        <taxon>Orbiliales</taxon>
        <taxon>Orbiliaceae</taxon>
        <taxon>Orbilia</taxon>
    </lineage>
</organism>
<feature type="compositionally biased region" description="Acidic residues" evidence="1">
    <location>
        <begin position="16"/>
        <end position="34"/>
    </location>
</feature>
<sequence length="128" mass="14586">MCMTSIESGGARTQDTEDPGDTDESEYEEDDDIADTLIGKGSIMAATSTAATSALTWDDPDFERFCYEDDKEEEHTDDTKWEPYEQPMDPRMPDELPSLPIIQPLRPRKVKPLRRVRKFLNLRSQAVS</sequence>
<keyword evidence="3" id="KW-1185">Reference proteome</keyword>
<dbReference type="AlphaFoldDB" id="A0AAV9V0Z8"/>
<reference evidence="2 3" key="1">
    <citation type="submission" date="2019-10" db="EMBL/GenBank/DDBJ databases">
        <authorList>
            <person name="Palmer J.M."/>
        </authorList>
    </citation>
    <scope>NUCLEOTIDE SEQUENCE [LARGE SCALE GENOMIC DNA]</scope>
    <source>
        <strain evidence="2 3">TWF730</strain>
    </source>
</reference>
<comment type="caution">
    <text evidence="2">The sequence shown here is derived from an EMBL/GenBank/DDBJ whole genome shotgun (WGS) entry which is preliminary data.</text>
</comment>
<feature type="compositionally biased region" description="Basic and acidic residues" evidence="1">
    <location>
        <begin position="69"/>
        <end position="83"/>
    </location>
</feature>
<evidence type="ECO:0000313" key="3">
    <source>
        <dbReference type="Proteomes" id="UP001373714"/>
    </source>
</evidence>
<dbReference type="EMBL" id="JAVHNS010000006">
    <property type="protein sequence ID" value="KAK6352138.1"/>
    <property type="molecule type" value="Genomic_DNA"/>
</dbReference>
<proteinExistence type="predicted"/>
<gene>
    <name evidence="2" type="ORF">TWF730_008970</name>
</gene>
<feature type="compositionally biased region" description="Polar residues" evidence="1">
    <location>
        <begin position="1"/>
        <end position="13"/>
    </location>
</feature>
<name>A0AAV9V0Z8_9PEZI</name>
<evidence type="ECO:0000313" key="2">
    <source>
        <dbReference type="EMBL" id="KAK6352138.1"/>
    </source>
</evidence>
<protein>
    <submittedName>
        <fullName evidence="2">Uncharacterized protein</fullName>
    </submittedName>
</protein>
<feature type="region of interest" description="Disordered" evidence="1">
    <location>
        <begin position="1"/>
        <end position="34"/>
    </location>
</feature>